<dbReference type="SUPFAM" id="SSF52980">
    <property type="entry name" value="Restriction endonuclease-like"/>
    <property type="match status" value="1"/>
</dbReference>
<keyword evidence="9" id="KW-0234">DNA repair</keyword>
<evidence type="ECO:0000256" key="6">
    <source>
        <dbReference type="ARBA" id="ARBA00022839"/>
    </source>
</evidence>
<gene>
    <name evidence="11" type="ORF">BSK52_07735</name>
</gene>
<evidence type="ECO:0000256" key="7">
    <source>
        <dbReference type="ARBA" id="ARBA00022840"/>
    </source>
</evidence>
<evidence type="ECO:0000256" key="8">
    <source>
        <dbReference type="ARBA" id="ARBA00023125"/>
    </source>
</evidence>
<keyword evidence="3" id="KW-0227">DNA damage</keyword>
<dbReference type="SUPFAM" id="SSF52540">
    <property type="entry name" value="P-loop containing nucleoside triphosphate hydrolases"/>
    <property type="match status" value="1"/>
</dbReference>
<keyword evidence="8" id="KW-0238">DNA-binding</keyword>
<evidence type="ECO:0000259" key="10">
    <source>
        <dbReference type="Pfam" id="PF12705"/>
    </source>
</evidence>
<keyword evidence="6" id="KW-0269">Exonuclease</keyword>
<dbReference type="GO" id="GO:0003677">
    <property type="term" value="F:DNA binding"/>
    <property type="evidence" value="ECO:0007669"/>
    <property type="project" value="UniProtKB-KW"/>
</dbReference>
<dbReference type="InterPro" id="IPR011604">
    <property type="entry name" value="PDDEXK-like_dom_sf"/>
</dbReference>
<keyword evidence="1" id="KW-0540">Nuclease</keyword>
<dbReference type="InterPro" id="IPR027417">
    <property type="entry name" value="P-loop_NTPase"/>
</dbReference>
<reference evidence="11 12" key="1">
    <citation type="submission" date="2016-10" db="EMBL/GenBank/DDBJ databases">
        <title>Paenibacillus species isolates.</title>
        <authorList>
            <person name="Beno S.M."/>
        </authorList>
    </citation>
    <scope>NUCLEOTIDE SEQUENCE [LARGE SCALE GENOMIC DNA]</scope>
    <source>
        <strain evidence="11 12">FSL H7-0710</strain>
    </source>
</reference>
<dbReference type="InterPro" id="IPR038726">
    <property type="entry name" value="PDDEXK_AddAB-type"/>
</dbReference>
<dbReference type="PANTHER" id="PTHR30591:SF1">
    <property type="entry name" value="RECBCD ENZYME SUBUNIT RECC"/>
    <property type="match status" value="1"/>
</dbReference>
<dbReference type="InterPro" id="IPR011335">
    <property type="entry name" value="Restrct_endonuc-II-like"/>
</dbReference>
<protein>
    <recommendedName>
        <fullName evidence="10">PD-(D/E)XK endonuclease-like domain-containing protein</fullName>
    </recommendedName>
</protein>
<dbReference type="AlphaFoldDB" id="A0A1R0Y5R4"/>
<dbReference type="PANTHER" id="PTHR30591">
    <property type="entry name" value="RECBCD ENZYME SUBUNIT RECC"/>
    <property type="match status" value="1"/>
</dbReference>
<organism evidence="11 12">
    <name type="scientific">Paenibacillus odorifer</name>
    <dbReference type="NCBI Taxonomy" id="189426"/>
    <lineage>
        <taxon>Bacteria</taxon>
        <taxon>Bacillati</taxon>
        <taxon>Bacillota</taxon>
        <taxon>Bacilli</taxon>
        <taxon>Bacillales</taxon>
        <taxon>Paenibacillaceae</taxon>
        <taxon>Paenibacillus</taxon>
    </lineage>
</organism>
<dbReference type="GO" id="GO:0005524">
    <property type="term" value="F:ATP binding"/>
    <property type="evidence" value="ECO:0007669"/>
    <property type="project" value="UniProtKB-KW"/>
</dbReference>
<evidence type="ECO:0000256" key="5">
    <source>
        <dbReference type="ARBA" id="ARBA00022806"/>
    </source>
</evidence>
<dbReference type="Gene3D" id="3.90.320.10">
    <property type="match status" value="1"/>
</dbReference>
<dbReference type="GO" id="GO:0006281">
    <property type="term" value="P:DNA repair"/>
    <property type="evidence" value="ECO:0007669"/>
    <property type="project" value="UniProtKB-KW"/>
</dbReference>
<evidence type="ECO:0000313" key="12">
    <source>
        <dbReference type="Proteomes" id="UP000187439"/>
    </source>
</evidence>
<dbReference type="GO" id="GO:0004527">
    <property type="term" value="F:exonuclease activity"/>
    <property type="evidence" value="ECO:0007669"/>
    <property type="project" value="UniProtKB-KW"/>
</dbReference>
<evidence type="ECO:0000256" key="1">
    <source>
        <dbReference type="ARBA" id="ARBA00022722"/>
    </source>
</evidence>
<feature type="domain" description="PD-(D/E)XK endonuclease-like" evidence="10">
    <location>
        <begin position="666"/>
        <end position="940"/>
    </location>
</feature>
<keyword evidence="7" id="KW-0067">ATP-binding</keyword>
<dbReference type="OrthoDB" id="9758506at2"/>
<dbReference type="GO" id="GO:0006310">
    <property type="term" value="P:DNA recombination"/>
    <property type="evidence" value="ECO:0007669"/>
    <property type="project" value="TreeGrafter"/>
</dbReference>
<evidence type="ECO:0000256" key="9">
    <source>
        <dbReference type="ARBA" id="ARBA00023204"/>
    </source>
</evidence>
<accession>A0A1R0Y5R4</accession>
<keyword evidence="5" id="KW-0347">Helicase</keyword>
<dbReference type="Pfam" id="PF12705">
    <property type="entry name" value="PDDEXK_1"/>
    <property type="match status" value="1"/>
</dbReference>
<name>A0A1R0Y5R4_9BACL</name>
<dbReference type="RefSeq" id="WP_076118198.1">
    <property type="nucleotide sequence ID" value="NZ_MPTC01000004.1"/>
</dbReference>
<evidence type="ECO:0000256" key="2">
    <source>
        <dbReference type="ARBA" id="ARBA00022741"/>
    </source>
</evidence>
<dbReference type="EMBL" id="MPTC01000004">
    <property type="protein sequence ID" value="OMD42683.1"/>
    <property type="molecule type" value="Genomic_DNA"/>
</dbReference>
<evidence type="ECO:0000313" key="11">
    <source>
        <dbReference type="EMBL" id="OMD42683.1"/>
    </source>
</evidence>
<sequence length="969" mass="111091">MNHNWFADLYEICNNDPFQRKILLVDNYDQAEQWLTRITKEYGPLLGVETETLRSLVVKRTKLELLKRGLRLLNSRQTFWIVQNLMVDLADFHDKYIPAEMITSGIVQSFHHAIEELRGACVCSSDLSISVFDNAQKGLYIVELLTLYEQWLEQNHFVDFAGLLDYLPETEVAVNNYLFIHRDLEQYSFVEKKMLEHIAGDRLKILPQEGFFPSSLVNESNPELRFYHATGTFAEIRETFRRICDQDHSYDQVEIIVSNYEAYSSAIYTLSQALDIPCTFSKGLPAHYTKVGKAALVYLEWLECNYDVECLLKALRHDYISFHHYKESVDTTDLIQALEQSGIGWGRQRYSMLEVAGNAENMGRHTEANSLLNRVFSGLFQSLPDPREVSWDPVVILRALIDFLEQYTVPSSEADMLVIAELMHEAKQLESVSPRTLSSESALRYVRDMIAGIRIFCDGPACGKLHVSSLQDGGISGRNQTYILGMSNDAWSLQLRQDPVLLDMERSSIGGLRISTERAEHIVRERAARLGYLTGRVTLSFASYDPAEQNEIIPAFQLLQAARIVMGNLHMDMKGLGEVLGKPIGYMASDPIGEHLLDGTDRWLDRFHAGGKLQDGLSSLRQSFPFVAKQEQAETRINEETLSEYEGILSTDIFAVRYLNNPQTYLSVTQLERYAECPKRFFFSTVLKVRVKDSTEFDRSRWLDAASRGSLLHEIFHLYLKEISEASIKEVVLKHDEQRLQEITEQIIREYEAMVPPPTPHIFHKECESLRRDVAIFYQMEQGCQGRPRFFELELTIDGKPMDVTLDNGLLIRMKGFVDRVDEIGPHKYKIYDYKTGNPAKYDENEYFSQGTQLQHALYAVAVEQWLKHTGNDTEARVIESAYYFPTERGKGTEVLRLQNKTAELSELVGHLLVSMESGIFAATTETKRCTYCDYRTVCRNESERTQAKWSSPANTPLLGHIKEVERFG</sequence>
<comment type="caution">
    <text evidence="11">The sequence shown here is derived from an EMBL/GenBank/DDBJ whole genome shotgun (WGS) entry which is preliminary data.</text>
</comment>
<evidence type="ECO:0000256" key="3">
    <source>
        <dbReference type="ARBA" id="ARBA00022763"/>
    </source>
</evidence>
<keyword evidence="4" id="KW-0378">Hydrolase</keyword>
<keyword evidence="2" id="KW-0547">Nucleotide-binding</keyword>
<evidence type="ECO:0000256" key="4">
    <source>
        <dbReference type="ARBA" id="ARBA00022801"/>
    </source>
</evidence>
<dbReference type="Proteomes" id="UP000187439">
    <property type="component" value="Unassembled WGS sequence"/>
</dbReference>
<dbReference type="GO" id="GO:0004386">
    <property type="term" value="F:helicase activity"/>
    <property type="evidence" value="ECO:0007669"/>
    <property type="project" value="UniProtKB-KW"/>
</dbReference>
<proteinExistence type="predicted"/>